<gene>
    <name evidence="18" type="ORF">A2V47_08890</name>
</gene>
<evidence type="ECO:0000256" key="2">
    <source>
        <dbReference type="ARBA" id="ARBA00005025"/>
    </source>
</evidence>
<dbReference type="Pfam" id="PF00205">
    <property type="entry name" value="TPP_enzyme_M"/>
    <property type="match status" value="1"/>
</dbReference>
<comment type="pathway">
    <text evidence="2 14">Amino-acid biosynthesis; L-valine biosynthesis; L-valine from pyruvate: step 1/4.</text>
</comment>
<dbReference type="GO" id="GO:0009099">
    <property type="term" value="P:L-valine biosynthetic process"/>
    <property type="evidence" value="ECO:0007669"/>
    <property type="project" value="UniProtKB-UniPathway"/>
</dbReference>
<dbReference type="SUPFAM" id="SSF52467">
    <property type="entry name" value="DHS-like NAD/FAD-binding domain"/>
    <property type="match status" value="1"/>
</dbReference>
<dbReference type="GO" id="GO:0009097">
    <property type="term" value="P:isoleucine biosynthetic process"/>
    <property type="evidence" value="ECO:0007669"/>
    <property type="project" value="UniProtKB-UniPathway"/>
</dbReference>
<dbReference type="Gene3D" id="3.40.50.1220">
    <property type="entry name" value="TPP-binding domain"/>
    <property type="match status" value="1"/>
</dbReference>
<comment type="cofactor">
    <cofactor evidence="14">
        <name>thiamine diphosphate</name>
        <dbReference type="ChEBI" id="CHEBI:58937"/>
    </cofactor>
    <text evidence="14">Binds 1 thiamine pyrophosphate per subunit.</text>
</comment>
<keyword evidence="8 14" id="KW-0479">Metal-binding</keyword>
<evidence type="ECO:0000256" key="13">
    <source>
        <dbReference type="ARBA" id="ARBA00048670"/>
    </source>
</evidence>
<dbReference type="UniPathway" id="UPA00047">
    <property type="reaction ID" value="UER00055"/>
</dbReference>
<evidence type="ECO:0000256" key="12">
    <source>
        <dbReference type="ARBA" id="ARBA00023304"/>
    </source>
</evidence>
<dbReference type="GO" id="GO:0030976">
    <property type="term" value="F:thiamine pyrophosphate binding"/>
    <property type="evidence" value="ECO:0007669"/>
    <property type="project" value="UniProtKB-UniRule"/>
</dbReference>
<dbReference type="EMBL" id="MEYH01000005">
    <property type="protein sequence ID" value="OGD17439.1"/>
    <property type="molecule type" value="Genomic_DNA"/>
</dbReference>
<evidence type="ECO:0000256" key="3">
    <source>
        <dbReference type="ARBA" id="ARBA00007812"/>
    </source>
</evidence>
<keyword evidence="5 14" id="KW-0028">Amino-acid biosynthesis</keyword>
<evidence type="ECO:0000256" key="1">
    <source>
        <dbReference type="ARBA" id="ARBA00004974"/>
    </source>
</evidence>
<dbReference type="STRING" id="1797291.A2V47_08890"/>
<evidence type="ECO:0000256" key="4">
    <source>
        <dbReference type="ARBA" id="ARBA00013145"/>
    </source>
</evidence>
<evidence type="ECO:0000259" key="15">
    <source>
        <dbReference type="Pfam" id="PF00205"/>
    </source>
</evidence>
<evidence type="ECO:0000256" key="14">
    <source>
        <dbReference type="RuleBase" id="RU003591"/>
    </source>
</evidence>
<organism evidence="18 19">
    <name type="scientific">Candidatus Sediminicultor quintus</name>
    <dbReference type="NCBI Taxonomy" id="1797291"/>
    <lineage>
        <taxon>Bacteria</taxon>
        <taxon>Pseudomonadati</taxon>
        <taxon>Atribacterota</taxon>
        <taxon>Candidatus Phoenicimicrobiia</taxon>
        <taxon>Candidatus Pheonicimicrobiales</taxon>
        <taxon>Candidatus Phoenicimicrobiaceae</taxon>
        <taxon>Candidatus Sediminicultor</taxon>
    </lineage>
</organism>
<dbReference type="InterPro" id="IPR012846">
    <property type="entry name" value="Acetolactate_synth_lsu"/>
</dbReference>
<dbReference type="Pfam" id="PF02776">
    <property type="entry name" value="TPP_enzyme_N"/>
    <property type="match status" value="1"/>
</dbReference>
<dbReference type="InterPro" id="IPR029035">
    <property type="entry name" value="DHS-like_NAD/FAD-binding_dom"/>
</dbReference>
<keyword evidence="10 14" id="KW-0460">Magnesium</keyword>
<evidence type="ECO:0000313" key="19">
    <source>
        <dbReference type="Proteomes" id="UP000177701"/>
    </source>
</evidence>
<keyword evidence="7 14" id="KW-0808">Transferase</keyword>
<sequence length="556" mass="60787">MRLTGAQIVVECLKKEDVKVIFGIPGGVIMPLYDVLYSETSIKHILTRHEQGAAHAADGYARATGKVGVCMATSGPGATNLVTGLANAHLDSIPLVAFTGQVPTNLIGTDAFQEVDICGITLPITKNNYVVRDVKDLARIVQEAFYIARTGRPGPVLIDFPKDIQLAQTEFKYPESVSLNGYKPTFSGNVKQIKAAAQEIKSAKKPVIYAGGGVISSNASSELRDLALKTNIPVTTTLMGLGSFPETHSLSLGMLGMHGTPCANYAISDADLIIALGVRFDDRITGKLDEFALKAKIIHIDIDPAEVGKNILVDIPIIGDIKNILEKLNKYVLKKKETEWLNTIEDFKRRYPLKYIHNEELKPQYVMETISKIAKDNTIIVTSVGQHQMWAAQYYQYSEPRTFISSGGLGTMGYGFPAALGAKLGCPEKTVICISGDGSFQMNQQEIATAMNNNLAIKVIIMNNGYLGMVRQWQELFYDKRYAETTLNGNPDFVKLVEAYGGTGIRVNKKQELCPALEKALSLDKFVLIDCLIPREENVFPMVAPGSPISKMMGVE</sequence>
<evidence type="ECO:0000256" key="8">
    <source>
        <dbReference type="ARBA" id="ARBA00022723"/>
    </source>
</evidence>
<comment type="catalytic activity">
    <reaction evidence="13 14">
        <text>2 pyruvate + H(+) = (2S)-2-acetolactate + CO2</text>
        <dbReference type="Rhea" id="RHEA:25249"/>
        <dbReference type="ChEBI" id="CHEBI:15361"/>
        <dbReference type="ChEBI" id="CHEBI:15378"/>
        <dbReference type="ChEBI" id="CHEBI:16526"/>
        <dbReference type="ChEBI" id="CHEBI:58476"/>
        <dbReference type="EC" id="2.2.1.6"/>
    </reaction>
</comment>
<keyword evidence="9" id="KW-0274">FAD</keyword>
<dbReference type="PANTHER" id="PTHR18968">
    <property type="entry name" value="THIAMINE PYROPHOSPHATE ENZYMES"/>
    <property type="match status" value="1"/>
</dbReference>
<dbReference type="InterPro" id="IPR012001">
    <property type="entry name" value="Thiamin_PyroP_enz_TPP-bd_dom"/>
</dbReference>
<feature type="domain" description="Thiamine pyrophosphate enzyme N-terminal TPP-binding" evidence="17">
    <location>
        <begin position="4"/>
        <end position="118"/>
    </location>
</feature>
<dbReference type="PROSITE" id="PS00187">
    <property type="entry name" value="TPP_ENZYMES"/>
    <property type="match status" value="1"/>
</dbReference>
<dbReference type="EC" id="2.2.1.6" evidence="4 14"/>
<evidence type="ECO:0000259" key="16">
    <source>
        <dbReference type="Pfam" id="PF02775"/>
    </source>
</evidence>
<dbReference type="Proteomes" id="UP000177701">
    <property type="component" value="Unassembled WGS sequence"/>
</dbReference>
<dbReference type="InterPro" id="IPR012000">
    <property type="entry name" value="Thiamin_PyroP_enz_cen_dom"/>
</dbReference>
<evidence type="ECO:0000256" key="10">
    <source>
        <dbReference type="ARBA" id="ARBA00022842"/>
    </source>
</evidence>
<dbReference type="InterPro" id="IPR045229">
    <property type="entry name" value="TPP_enz"/>
</dbReference>
<dbReference type="UniPathway" id="UPA00049">
    <property type="reaction ID" value="UER00059"/>
</dbReference>
<dbReference type="CDD" id="cd07035">
    <property type="entry name" value="TPP_PYR_POX_like"/>
    <property type="match status" value="1"/>
</dbReference>
<dbReference type="NCBIfam" id="TIGR00118">
    <property type="entry name" value="acolac_lg"/>
    <property type="match status" value="1"/>
</dbReference>
<dbReference type="PANTHER" id="PTHR18968:SF13">
    <property type="entry name" value="ACETOLACTATE SYNTHASE CATALYTIC SUBUNIT, MITOCHONDRIAL"/>
    <property type="match status" value="1"/>
</dbReference>
<dbReference type="SUPFAM" id="SSF52518">
    <property type="entry name" value="Thiamin diphosphate-binding fold (THDP-binding)"/>
    <property type="match status" value="2"/>
</dbReference>
<evidence type="ECO:0000259" key="17">
    <source>
        <dbReference type="Pfam" id="PF02776"/>
    </source>
</evidence>
<feature type="domain" description="Thiamine pyrophosphate enzyme central" evidence="15">
    <location>
        <begin position="193"/>
        <end position="328"/>
    </location>
</feature>
<evidence type="ECO:0000256" key="11">
    <source>
        <dbReference type="ARBA" id="ARBA00023052"/>
    </source>
</evidence>
<dbReference type="FunFam" id="3.40.50.1220:FF:000008">
    <property type="entry name" value="Acetolactate synthase"/>
    <property type="match status" value="1"/>
</dbReference>
<dbReference type="GO" id="GO:0005948">
    <property type="term" value="C:acetolactate synthase complex"/>
    <property type="evidence" value="ECO:0007669"/>
    <property type="project" value="UniProtKB-ARBA"/>
</dbReference>
<name>A0A1F5AG29_9BACT</name>
<feature type="domain" description="Thiamine pyrophosphate enzyme TPP-binding" evidence="16">
    <location>
        <begin position="384"/>
        <end position="531"/>
    </location>
</feature>
<dbReference type="GO" id="GO:0050660">
    <property type="term" value="F:flavin adenine dinucleotide binding"/>
    <property type="evidence" value="ECO:0007669"/>
    <property type="project" value="InterPro"/>
</dbReference>
<evidence type="ECO:0000256" key="5">
    <source>
        <dbReference type="ARBA" id="ARBA00022605"/>
    </source>
</evidence>
<dbReference type="CDD" id="cd02015">
    <property type="entry name" value="TPP_AHAS"/>
    <property type="match status" value="1"/>
</dbReference>
<evidence type="ECO:0000256" key="9">
    <source>
        <dbReference type="ARBA" id="ARBA00022827"/>
    </source>
</evidence>
<evidence type="ECO:0000256" key="7">
    <source>
        <dbReference type="ARBA" id="ARBA00022679"/>
    </source>
</evidence>
<comment type="caution">
    <text evidence="18">The sequence shown here is derived from an EMBL/GenBank/DDBJ whole genome shotgun (WGS) entry which is preliminary data.</text>
</comment>
<dbReference type="GO" id="GO:0000287">
    <property type="term" value="F:magnesium ion binding"/>
    <property type="evidence" value="ECO:0007669"/>
    <property type="project" value="UniProtKB-UniRule"/>
</dbReference>
<dbReference type="Pfam" id="PF02775">
    <property type="entry name" value="TPP_enzyme_C"/>
    <property type="match status" value="1"/>
</dbReference>
<dbReference type="GO" id="GO:0003984">
    <property type="term" value="F:acetolactate synthase activity"/>
    <property type="evidence" value="ECO:0007669"/>
    <property type="project" value="UniProtKB-EC"/>
</dbReference>
<dbReference type="InterPro" id="IPR000399">
    <property type="entry name" value="TPP-bd_CS"/>
</dbReference>
<dbReference type="InterPro" id="IPR029061">
    <property type="entry name" value="THDP-binding"/>
</dbReference>
<comment type="similarity">
    <text evidence="3 14">Belongs to the TPP enzyme family.</text>
</comment>
<dbReference type="Gene3D" id="3.40.50.970">
    <property type="match status" value="2"/>
</dbReference>
<dbReference type="InterPro" id="IPR039368">
    <property type="entry name" value="AHAS_TPP"/>
</dbReference>
<reference evidence="18 19" key="1">
    <citation type="journal article" date="2016" name="Nat. Commun.">
        <title>Thousands of microbial genomes shed light on interconnected biogeochemical processes in an aquifer system.</title>
        <authorList>
            <person name="Anantharaman K."/>
            <person name="Brown C.T."/>
            <person name="Hug L.A."/>
            <person name="Sharon I."/>
            <person name="Castelle C.J."/>
            <person name="Probst A.J."/>
            <person name="Thomas B.C."/>
            <person name="Singh A."/>
            <person name="Wilkins M.J."/>
            <person name="Karaoz U."/>
            <person name="Brodie E.L."/>
            <person name="Williams K.H."/>
            <person name="Hubbard S.S."/>
            <person name="Banfield J.F."/>
        </authorList>
    </citation>
    <scope>NUCLEOTIDE SEQUENCE [LARGE SCALE GENOMIC DNA]</scope>
</reference>
<evidence type="ECO:0000256" key="6">
    <source>
        <dbReference type="ARBA" id="ARBA00022630"/>
    </source>
</evidence>
<dbReference type="FunFam" id="3.40.50.970:FF:000007">
    <property type="entry name" value="Acetolactate synthase"/>
    <property type="match status" value="1"/>
</dbReference>
<dbReference type="InterPro" id="IPR011766">
    <property type="entry name" value="TPP_enzyme_TPP-bd"/>
</dbReference>
<keyword evidence="12 14" id="KW-0100">Branched-chain amino acid biosynthesis</keyword>
<dbReference type="AlphaFoldDB" id="A0A1F5AG29"/>
<proteinExistence type="inferred from homology"/>
<accession>A0A1F5AG29</accession>
<comment type="cofactor">
    <cofactor evidence="14">
        <name>Mg(2+)</name>
        <dbReference type="ChEBI" id="CHEBI:18420"/>
    </cofactor>
    <text evidence="14">Binds 1 Mg(2+) ion per subunit.</text>
</comment>
<comment type="pathway">
    <text evidence="1 14">Amino-acid biosynthesis; L-isoleucine biosynthesis; L-isoleucine from 2-oxobutanoate: step 1/4.</text>
</comment>
<evidence type="ECO:0000313" key="18">
    <source>
        <dbReference type="EMBL" id="OGD17439.1"/>
    </source>
</evidence>
<dbReference type="FunFam" id="3.40.50.970:FF:000016">
    <property type="entry name" value="Acetolactate synthase"/>
    <property type="match status" value="1"/>
</dbReference>
<keyword evidence="6" id="KW-0285">Flavoprotein</keyword>
<protein>
    <recommendedName>
        <fullName evidence="4 14">Acetolactate synthase</fullName>
        <ecNumber evidence="4 14">2.2.1.6</ecNumber>
    </recommendedName>
</protein>
<keyword evidence="11 14" id="KW-0786">Thiamine pyrophosphate</keyword>